<proteinExistence type="predicted"/>
<dbReference type="Pfam" id="PF22725">
    <property type="entry name" value="GFO_IDH_MocA_C3"/>
    <property type="match status" value="1"/>
</dbReference>
<gene>
    <name evidence="3" type="ORF">SAMN05443999_105277</name>
</gene>
<dbReference type="PANTHER" id="PTHR43377">
    <property type="entry name" value="BILIVERDIN REDUCTASE A"/>
    <property type="match status" value="1"/>
</dbReference>
<dbReference type="InterPro" id="IPR000683">
    <property type="entry name" value="Gfo/Idh/MocA-like_OxRdtase_N"/>
</dbReference>
<dbReference type="PANTHER" id="PTHR43377:SF8">
    <property type="entry name" value="BLR3664 PROTEIN"/>
    <property type="match status" value="1"/>
</dbReference>
<dbReference type="RefSeq" id="WP_093035945.1">
    <property type="nucleotide sequence ID" value="NZ_FOAG01000005.1"/>
</dbReference>
<feature type="domain" description="GFO/IDH/MocA-like oxidoreductase" evidence="2">
    <location>
        <begin position="133"/>
        <end position="268"/>
    </location>
</feature>
<reference evidence="3 4" key="1">
    <citation type="submission" date="2016-10" db="EMBL/GenBank/DDBJ databases">
        <authorList>
            <person name="de Groot N.N."/>
        </authorList>
    </citation>
    <scope>NUCLEOTIDE SEQUENCE [LARGE SCALE GENOMIC DNA]</scope>
    <source>
        <strain evidence="3 4">DSM 100674</strain>
    </source>
</reference>
<sequence length="363" mass="40293">MSQALRFLLAGPGLIGKKHAALIQSRPDAELQAIIAPDREENTAFAEFHGVPLSIDLETVLDQDPFDAAIISSPTNFHFDQTMACIARRIPVLVEKPVTDRLETAYSLAKAVDDSGVPVLVGHHRTYSTLLSTAEDFMRSSDFGRLVTVSGSALFYKPERYFLEGEWRAKPGGGPILINLIHEIGLMRHFCGEINSVFAFANNEIRSFEVEDTVALNFTFESGALGTFILSDVAASSKSWEMTSGENPAYPYFPDEDCYHFAGTNGSIDFPSMRIRTYKGAEEASWWQPFHTTRLDATRSDPLERQLAHFVDVIRGTATPLVSAQDSFRNMLVIEAIHRSLESGQIVRPDSLVAELTRGPDYR</sequence>
<dbReference type="Gene3D" id="3.40.50.720">
    <property type="entry name" value="NAD(P)-binding Rossmann-like Domain"/>
    <property type="match status" value="1"/>
</dbReference>
<accession>A0A1H7QHK4</accession>
<dbReference type="OrthoDB" id="9792935at2"/>
<dbReference type="SUPFAM" id="SSF55347">
    <property type="entry name" value="Glyceraldehyde-3-phosphate dehydrogenase-like, C-terminal domain"/>
    <property type="match status" value="1"/>
</dbReference>
<feature type="domain" description="Gfo/Idh/MocA-like oxidoreductase N-terminal" evidence="1">
    <location>
        <begin position="5"/>
        <end position="123"/>
    </location>
</feature>
<evidence type="ECO:0000313" key="4">
    <source>
        <dbReference type="Proteomes" id="UP000199582"/>
    </source>
</evidence>
<dbReference type="Pfam" id="PF01408">
    <property type="entry name" value="GFO_IDH_MocA"/>
    <property type="match status" value="1"/>
</dbReference>
<dbReference type="Proteomes" id="UP000199582">
    <property type="component" value="Unassembled WGS sequence"/>
</dbReference>
<name>A0A1H7QHK4_9RHOB</name>
<dbReference type="STRING" id="1287727.SAMN05443999_105277"/>
<evidence type="ECO:0000259" key="1">
    <source>
        <dbReference type="Pfam" id="PF01408"/>
    </source>
</evidence>
<dbReference type="InterPro" id="IPR051450">
    <property type="entry name" value="Gfo/Idh/MocA_Oxidoreductases"/>
</dbReference>
<dbReference type="SUPFAM" id="SSF51735">
    <property type="entry name" value="NAD(P)-binding Rossmann-fold domains"/>
    <property type="match status" value="1"/>
</dbReference>
<dbReference type="InterPro" id="IPR036291">
    <property type="entry name" value="NAD(P)-bd_dom_sf"/>
</dbReference>
<organism evidence="3 4">
    <name type="scientific">Roseovarius azorensis</name>
    <dbReference type="NCBI Taxonomy" id="1287727"/>
    <lineage>
        <taxon>Bacteria</taxon>
        <taxon>Pseudomonadati</taxon>
        <taxon>Pseudomonadota</taxon>
        <taxon>Alphaproteobacteria</taxon>
        <taxon>Rhodobacterales</taxon>
        <taxon>Roseobacteraceae</taxon>
        <taxon>Roseovarius</taxon>
    </lineage>
</organism>
<evidence type="ECO:0000259" key="2">
    <source>
        <dbReference type="Pfam" id="PF22725"/>
    </source>
</evidence>
<dbReference type="InterPro" id="IPR055170">
    <property type="entry name" value="GFO_IDH_MocA-like_dom"/>
</dbReference>
<dbReference type="EMBL" id="FOAG01000005">
    <property type="protein sequence ID" value="SEL47452.1"/>
    <property type="molecule type" value="Genomic_DNA"/>
</dbReference>
<dbReference type="Gene3D" id="3.30.360.10">
    <property type="entry name" value="Dihydrodipicolinate Reductase, domain 2"/>
    <property type="match status" value="1"/>
</dbReference>
<dbReference type="GO" id="GO:0000166">
    <property type="term" value="F:nucleotide binding"/>
    <property type="evidence" value="ECO:0007669"/>
    <property type="project" value="InterPro"/>
</dbReference>
<keyword evidence="4" id="KW-1185">Reference proteome</keyword>
<evidence type="ECO:0000313" key="3">
    <source>
        <dbReference type="EMBL" id="SEL47452.1"/>
    </source>
</evidence>
<dbReference type="AlphaFoldDB" id="A0A1H7QHK4"/>
<protein>
    <submittedName>
        <fullName evidence="3">Predicted dehydrogenase</fullName>
    </submittedName>
</protein>